<proteinExistence type="predicted"/>
<evidence type="ECO:0000313" key="3">
    <source>
        <dbReference type="Proteomes" id="UP001218638"/>
    </source>
</evidence>
<name>A0AAE9ZZ42_9BACT</name>
<reference evidence="2" key="1">
    <citation type="submission" date="2023-03" db="EMBL/GenBank/DDBJ databases">
        <title>Lomoglobus Profundus gen. nov., sp. nov., a novel member of the phylum Verrucomicrobia, isolated from deep-marine sediment of South China Sea.</title>
        <authorList>
            <person name="Ahmad T."/>
            <person name="Ishaq S.E."/>
            <person name="Wang F."/>
        </authorList>
    </citation>
    <scope>NUCLEOTIDE SEQUENCE</scope>
    <source>
        <strain evidence="2">LMO-M01</strain>
    </source>
</reference>
<dbReference type="KEGG" id="slom:PXH66_00760"/>
<dbReference type="RefSeq" id="WP_330929325.1">
    <property type="nucleotide sequence ID" value="NZ_CP119075.1"/>
</dbReference>
<dbReference type="EMBL" id="CP119075">
    <property type="protein sequence ID" value="WED65378.1"/>
    <property type="molecule type" value="Genomic_DNA"/>
</dbReference>
<gene>
    <name evidence="2" type="ORF">PXH66_00760</name>
</gene>
<evidence type="ECO:0000313" key="2">
    <source>
        <dbReference type="EMBL" id="WED65378.1"/>
    </source>
</evidence>
<protein>
    <submittedName>
        <fullName evidence="2">Uncharacterized protein</fullName>
    </submittedName>
</protein>
<feature type="region of interest" description="Disordered" evidence="1">
    <location>
        <begin position="56"/>
        <end position="92"/>
    </location>
</feature>
<accession>A0AAE9ZZ42</accession>
<sequence length="92" mass="10353">MNRIFITTKSWKILQWITLVGVLTGCRSTNGLSDEAREQKRERYETVYTVGSHIPKTVRRGENPDANNGASPVAVIEGERARDAVRAMQPRP</sequence>
<dbReference type="PROSITE" id="PS51257">
    <property type="entry name" value="PROKAR_LIPOPROTEIN"/>
    <property type="match status" value="1"/>
</dbReference>
<dbReference type="AlphaFoldDB" id="A0AAE9ZZ42"/>
<organism evidence="2 3">
    <name type="scientific">Synoicihabitans lomoniglobus</name>
    <dbReference type="NCBI Taxonomy" id="2909285"/>
    <lineage>
        <taxon>Bacteria</taxon>
        <taxon>Pseudomonadati</taxon>
        <taxon>Verrucomicrobiota</taxon>
        <taxon>Opitutia</taxon>
        <taxon>Opitutales</taxon>
        <taxon>Opitutaceae</taxon>
        <taxon>Synoicihabitans</taxon>
    </lineage>
</organism>
<evidence type="ECO:0000256" key="1">
    <source>
        <dbReference type="SAM" id="MobiDB-lite"/>
    </source>
</evidence>
<dbReference type="Proteomes" id="UP001218638">
    <property type="component" value="Chromosome"/>
</dbReference>
<keyword evidence="3" id="KW-1185">Reference proteome</keyword>